<dbReference type="PANTHER" id="PTHR34385:SF1">
    <property type="entry name" value="PEPTIDOGLYCAN L-ALANYL-D-GLUTAMATE ENDOPEPTIDASE CWLK"/>
    <property type="match status" value="1"/>
</dbReference>
<dbReference type="InterPro" id="IPR009045">
    <property type="entry name" value="Zn_M74/Hedgehog-like"/>
</dbReference>
<dbReference type="AlphaFoldDB" id="A0A4U2ZYM2"/>
<evidence type="ECO:0000313" key="3">
    <source>
        <dbReference type="EMBL" id="TKI80197.1"/>
    </source>
</evidence>
<comment type="caution">
    <text evidence="3">The sequence shown here is derived from an EMBL/GenBank/DDBJ whole genome shotgun (WGS) entry which is preliminary data.</text>
</comment>
<gene>
    <name evidence="3" type="ORF">FC701_29170</name>
</gene>
<feature type="domain" description="D-alanyl-D-alanine carboxypeptidase-like core" evidence="2">
    <location>
        <begin position="89"/>
        <end position="229"/>
    </location>
</feature>
<dbReference type="PROSITE" id="PS51257">
    <property type="entry name" value="PROKAR_LIPOPROTEIN"/>
    <property type="match status" value="1"/>
</dbReference>
<feature type="compositionally biased region" description="Basic and acidic residues" evidence="1">
    <location>
        <begin position="31"/>
        <end position="49"/>
    </location>
</feature>
<keyword evidence="3" id="KW-0645">Protease</keyword>
<accession>A0A4U2ZYM2</accession>
<feature type="region of interest" description="Disordered" evidence="1">
    <location>
        <begin position="29"/>
        <end position="50"/>
    </location>
</feature>
<evidence type="ECO:0000259" key="2">
    <source>
        <dbReference type="Pfam" id="PF02557"/>
    </source>
</evidence>
<proteinExistence type="predicted"/>
<dbReference type="SUPFAM" id="SSF55166">
    <property type="entry name" value="Hedgehog/DD-peptidase"/>
    <property type="match status" value="1"/>
</dbReference>
<dbReference type="RefSeq" id="WP_137059178.1">
    <property type="nucleotide sequence ID" value="NZ_SZOD01000953.1"/>
</dbReference>
<evidence type="ECO:0000256" key="1">
    <source>
        <dbReference type="SAM" id="MobiDB-lite"/>
    </source>
</evidence>
<dbReference type="GO" id="GO:0004180">
    <property type="term" value="F:carboxypeptidase activity"/>
    <property type="evidence" value="ECO:0007669"/>
    <property type="project" value="UniProtKB-KW"/>
</dbReference>
<sequence length="251" mass="28793">MNFKKIKSLATIVGIGITLTACSENTMKNKNATDSEKNNTEMSTNKKDSLPISNPNDWRIILVNRDNILSKELSIQLTNITENAHPDMKINERILSDYQDMVAAAKADGINLYLRSSHRTIKLQQTYYESTFKSYKSQSLSDKDAKAKTLEYVQLPGASEHHTGLALDIISVEWQNTVKDLNEHFDTTDAFKWLNEHATDYGFIIRYPKGKENITGVKYEPWHYRYVGKDVAIYLKEQGLTLEEYCQKIKL</sequence>
<dbReference type="Pfam" id="PF02557">
    <property type="entry name" value="VanY"/>
    <property type="match status" value="1"/>
</dbReference>
<dbReference type="EMBL" id="SZOD01000953">
    <property type="protein sequence ID" value="TKI80197.1"/>
    <property type="molecule type" value="Genomic_DNA"/>
</dbReference>
<dbReference type="CDD" id="cd14852">
    <property type="entry name" value="LD-carboxypeptidase"/>
    <property type="match status" value="1"/>
</dbReference>
<protein>
    <submittedName>
        <fullName evidence="3">D-alanyl-D-alanine carboxypeptidase family protein</fullName>
    </submittedName>
</protein>
<evidence type="ECO:0000313" key="4">
    <source>
        <dbReference type="Proteomes" id="UP000305524"/>
    </source>
</evidence>
<name>A0A4U2ZYM2_BACMY</name>
<dbReference type="Proteomes" id="UP000305524">
    <property type="component" value="Unassembled WGS sequence"/>
</dbReference>
<dbReference type="Gene3D" id="3.30.1380.10">
    <property type="match status" value="1"/>
</dbReference>
<dbReference type="PANTHER" id="PTHR34385">
    <property type="entry name" value="D-ALANYL-D-ALANINE CARBOXYPEPTIDASE"/>
    <property type="match status" value="1"/>
</dbReference>
<dbReference type="InterPro" id="IPR003709">
    <property type="entry name" value="VanY-like_core_dom"/>
</dbReference>
<dbReference type="InterPro" id="IPR058193">
    <property type="entry name" value="VanY/YodJ_core_dom"/>
</dbReference>
<organism evidence="3 4">
    <name type="scientific">Bacillus mycoides</name>
    <dbReference type="NCBI Taxonomy" id="1405"/>
    <lineage>
        <taxon>Bacteria</taxon>
        <taxon>Bacillati</taxon>
        <taxon>Bacillota</taxon>
        <taxon>Bacilli</taxon>
        <taxon>Bacillales</taxon>
        <taxon>Bacillaceae</taxon>
        <taxon>Bacillus</taxon>
        <taxon>Bacillus cereus group</taxon>
    </lineage>
</organism>
<keyword evidence="3" id="KW-0378">Hydrolase</keyword>
<reference evidence="3 4" key="1">
    <citation type="journal article" date="2019" name="Environ. Microbiol.">
        <title>An active ?-lactamase is a part of an orchestrated cell wall stress resistance network of Bacillus subtilis and related rhizosphere species.</title>
        <authorList>
            <person name="Bucher T."/>
            <person name="Keren-Paz A."/>
            <person name="Hausser J."/>
            <person name="Olender T."/>
            <person name="Cytryn E."/>
            <person name="Kolodkin-Gal I."/>
        </authorList>
    </citation>
    <scope>NUCLEOTIDE SEQUENCE [LARGE SCALE GENOMIC DNA]</scope>
    <source>
        <strain evidence="3 4">I186</strain>
    </source>
</reference>
<dbReference type="InterPro" id="IPR052179">
    <property type="entry name" value="DD-CPase-like"/>
</dbReference>
<keyword evidence="3" id="KW-0121">Carboxypeptidase</keyword>
<dbReference type="GO" id="GO:0006508">
    <property type="term" value="P:proteolysis"/>
    <property type="evidence" value="ECO:0007669"/>
    <property type="project" value="InterPro"/>
</dbReference>